<dbReference type="InterPro" id="IPR007479">
    <property type="entry name" value="ISC_FeS_clus_asmbl_IscsX"/>
</dbReference>
<dbReference type="PANTHER" id="PTHR37532">
    <property type="entry name" value="PROTEIN ISCX"/>
    <property type="match status" value="1"/>
</dbReference>
<name>A0ABS9MSX5_9BURK</name>
<dbReference type="Proteomes" id="UP001297600">
    <property type="component" value="Unassembled WGS sequence"/>
</dbReference>
<dbReference type="EMBL" id="JAKNCT010000012">
    <property type="protein sequence ID" value="MCG5031728.1"/>
    <property type="molecule type" value="Genomic_DNA"/>
</dbReference>
<organism evidence="1 2">
    <name type="scientific">Mesosutterella porci</name>
    <dbReference type="NCBI Taxonomy" id="2915351"/>
    <lineage>
        <taxon>Bacteria</taxon>
        <taxon>Pseudomonadati</taxon>
        <taxon>Pseudomonadota</taxon>
        <taxon>Betaproteobacteria</taxon>
        <taxon>Burkholderiales</taxon>
        <taxon>Sutterellaceae</taxon>
        <taxon>Mesosutterella</taxon>
    </lineage>
</organism>
<dbReference type="Gene3D" id="1.10.10.600">
    <property type="entry name" value="IscX-like"/>
    <property type="match status" value="1"/>
</dbReference>
<dbReference type="InterPro" id="IPR036762">
    <property type="entry name" value="IscX-like_sf"/>
</dbReference>
<comment type="caution">
    <text evidence="1">The sequence shown here is derived from an EMBL/GenBank/DDBJ whole genome shotgun (WGS) entry which is preliminary data.</text>
</comment>
<dbReference type="PIRSF" id="PIRSF039003">
    <property type="entry name" value="IscX"/>
    <property type="match status" value="1"/>
</dbReference>
<dbReference type="NCBIfam" id="TIGR03412">
    <property type="entry name" value="iscX_yfhJ"/>
    <property type="match status" value="1"/>
</dbReference>
<accession>A0ABS9MSX5</accession>
<gene>
    <name evidence="1" type="primary">iscX</name>
    <name evidence="1" type="ORF">MAF45_09790</name>
</gene>
<dbReference type="Pfam" id="PF04384">
    <property type="entry name" value="Fe-S_assembly"/>
    <property type="match status" value="1"/>
</dbReference>
<protein>
    <submittedName>
        <fullName evidence="1">Fe-S cluster assembly protein IscX</fullName>
    </submittedName>
</protein>
<reference evidence="1 2" key="1">
    <citation type="submission" date="2022-02" db="EMBL/GenBank/DDBJ databases">
        <title>Mesosutterella porci, a novel member of the family Sutterellaceae from pig feces.</title>
        <authorList>
            <person name="Wylensek D."/>
            <person name="Clavel T."/>
        </authorList>
    </citation>
    <scope>NUCLEOTIDE SEQUENCE [LARGE SCALE GENOMIC DNA]</scope>
    <source>
        <strain evidence="2">oilRF-744-wt-GAM-9</strain>
    </source>
</reference>
<sequence length="66" mass="7705">MALTWKDAQAVAEELCDRNPELDPTTLRFTELHDMVMKLPDFRDDPEKSSESILEAILQAWLEERD</sequence>
<dbReference type="RefSeq" id="WP_237980199.1">
    <property type="nucleotide sequence ID" value="NZ_JAKNCT010000012.1"/>
</dbReference>
<proteinExistence type="predicted"/>
<keyword evidence="2" id="KW-1185">Reference proteome</keyword>
<dbReference type="PANTHER" id="PTHR37532:SF1">
    <property type="entry name" value="PROTEIN ISCX"/>
    <property type="match status" value="1"/>
</dbReference>
<dbReference type="SUPFAM" id="SSF140319">
    <property type="entry name" value="IscX-like"/>
    <property type="match status" value="1"/>
</dbReference>
<evidence type="ECO:0000313" key="2">
    <source>
        <dbReference type="Proteomes" id="UP001297600"/>
    </source>
</evidence>
<evidence type="ECO:0000313" key="1">
    <source>
        <dbReference type="EMBL" id="MCG5031728.1"/>
    </source>
</evidence>